<dbReference type="Proteomes" id="UP001204621">
    <property type="component" value="Unassembled WGS sequence"/>
</dbReference>
<proteinExistence type="predicted"/>
<dbReference type="EMBL" id="JANUGU010000002">
    <property type="protein sequence ID" value="MCS0658062.1"/>
    <property type="molecule type" value="Genomic_DNA"/>
</dbReference>
<accession>A0ABT2CVR5</accession>
<dbReference type="PANTHER" id="PTHR10443">
    <property type="entry name" value="MICROSOMAL DIPEPTIDASE"/>
    <property type="match status" value="1"/>
</dbReference>
<sequence>MLRLAALLSTLVLPCAFAAAPDPAITHARALLKSTILIDGHNDLPWEIREDEKAPMDVEAYDLRQHTRGETDLARLKQGQVRGQFWSIYVPGEIKDGYARTQLEQFDIAKRMIARYPEAMELALTSADVRRIAAKGKVASLLGMEGGHVLENSLGALRAYYDLGARYMTLTHNVTLDWADAALDEPRHHGLTPFGKEVVREMNRLGMLVDVSHVSPDVMRNVLDVSAAPVIFSHSSALALTDHPRNVPDDVLKRMKDNGGVVMVTFVPQFVNQATRAWNVELNRQSKGVAAEADLKRIEAAYIKEHGPAPKATLKDVADHIDYVVKLAGHDHVGLAADFAGGSSPVGLEDVSKYPDLFAELIRRGWSDADLKKLAGENVLRVFAQAEQVSKRLQKERPPSVATISALDH</sequence>
<dbReference type="InterPro" id="IPR008257">
    <property type="entry name" value="Pept_M19"/>
</dbReference>
<dbReference type="PROSITE" id="PS51365">
    <property type="entry name" value="RENAL_DIPEPTIDASE_2"/>
    <property type="match status" value="1"/>
</dbReference>
<evidence type="ECO:0000313" key="2">
    <source>
        <dbReference type="EMBL" id="MCS0658062.1"/>
    </source>
</evidence>
<comment type="caution">
    <text evidence="2">The sequence shown here is derived from an EMBL/GenBank/DDBJ whole genome shotgun (WGS) entry which is preliminary data.</text>
</comment>
<dbReference type="Gene3D" id="3.20.20.140">
    <property type="entry name" value="Metal-dependent hydrolases"/>
    <property type="match status" value="1"/>
</dbReference>
<dbReference type="InterPro" id="IPR032466">
    <property type="entry name" value="Metal_Hydrolase"/>
</dbReference>
<protein>
    <submittedName>
        <fullName evidence="2">Dipeptidase</fullName>
    </submittedName>
</protein>
<keyword evidence="1" id="KW-0732">Signal</keyword>
<dbReference type="PANTHER" id="PTHR10443:SF12">
    <property type="entry name" value="DIPEPTIDASE"/>
    <property type="match status" value="1"/>
</dbReference>
<evidence type="ECO:0000256" key="1">
    <source>
        <dbReference type="SAM" id="SignalP"/>
    </source>
</evidence>
<evidence type="ECO:0000313" key="3">
    <source>
        <dbReference type="Proteomes" id="UP001204621"/>
    </source>
</evidence>
<gene>
    <name evidence="2" type="ORF">NX778_08300</name>
</gene>
<name>A0ABT2CVR5_9BURK</name>
<dbReference type="Pfam" id="PF01244">
    <property type="entry name" value="Peptidase_M19"/>
    <property type="match status" value="1"/>
</dbReference>
<feature type="chain" id="PRO_5045208836" evidence="1">
    <location>
        <begin position="19"/>
        <end position="409"/>
    </location>
</feature>
<keyword evidence="3" id="KW-1185">Reference proteome</keyword>
<organism evidence="2 3">
    <name type="scientific">Massilia terrae</name>
    <dbReference type="NCBI Taxonomy" id="1811224"/>
    <lineage>
        <taxon>Bacteria</taxon>
        <taxon>Pseudomonadati</taxon>
        <taxon>Pseudomonadota</taxon>
        <taxon>Betaproteobacteria</taxon>
        <taxon>Burkholderiales</taxon>
        <taxon>Oxalobacteraceae</taxon>
        <taxon>Telluria group</taxon>
        <taxon>Massilia</taxon>
    </lineage>
</organism>
<reference evidence="2 3" key="1">
    <citation type="submission" date="2022-08" db="EMBL/GenBank/DDBJ databases">
        <title>Reclassification of Massilia species as members of the genera Telluria, Duganella, Pseudoduganella, Mokoshia gen. nov. and Zemynaea gen. nov. using orthogonal and non-orthogonal genome-based approaches.</title>
        <authorList>
            <person name="Bowman J.P."/>
        </authorList>
    </citation>
    <scope>NUCLEOTIDE SEQUENCE [LARGE SCALE GENOMIC DNA]</scope>
    <source>
        <strain evidence="2 3">JCM 31606</strain>
    </source>
</reference>
<feature type="signal peptide" evidence="1">
    <location>
        <begin position="1"/>
        <end position="18"/>
    </location>
</feature>
<dbReference type="SUPFAM" id="SSF51556">
    <property type="entry name" value="Metallo-dependent hydrolases"/>
    <property type="match status" value="1"/>
</dbReference>
<dbReference type="CDD" id="cd01301">
    <property type="entry name" value="rDP_like"/>
    <property type="match status" value="1"/>
</dbReference>
<dbReference type="RefSeq" id="WP_258811251.1">
    <property type="nucleotide sequence ID" value="NZ_JANUGU010000002.1"/>
</dbReference>